<protein>
    <recommendedName>
        <fullName evidence="2">DUF6311 domain-containing protein</fullName>
    </recommendedName>
</protein>
<accession>A0A2H0YV97</accession>
<proteinExistence type="predicted"/>
<evidence type="ECO:0000313" key="3">
    <source>
        <dbReference type="EMBL" id="PIS42400.1"/>
    </source>
</evidence>
<keyword evidence="1" id="KW-0472">Membrane</keyword>
<feature type="transmembrane region" description="Helical" evidence="1">
    <location>
        <begin position="322"/>
        <end position="341"/>
    </location>
</feature>
<dbReference type="EMBL" id="PEXU01000044">
    <property type="protein sequence ID" value="PIS42400.1"/>
    <property type="molecule type" value="Genomic_DNA"/>
</dbReference>
<organism evidence="3 4">
    <name type="scientific">Candidatus Kerfeldbacteria bacterium CG08_land_8_20_14_0_20_40_16</name>
    <dbReference type="NCBI Taxonomy" id="2014244"/>
    <lineage>
        <taxon>Bacteria</taxon>
        <taxon>Candidatus Kerfeldiibacteriota</taxon>
    </lineage>
</organism>
<keyword evidence="1" id="KW-1133">Transmembrane helix</keyword>
<feature type="transmembrane region" description="Helical" evidence="1">
    <location>
        <begin position="223"/>
        <end position="245"/>
    </location>
</feature>
<dbReference type="AlphaFoldDB" id="A0A2H0YV97"/>
<feature type="transmembrane region" description="Helical" evidence="1">
    <location>
        <begin position="369"/>
        <end position="390"/>
    </location>
</feature>
<dbReference type="Proteomes" id="UP000231542">
    <property type="component" value="Unassembled WGS sequence"/>
</dbReference>
<feature type="transmembrane region" description="Helical" evidence="1">
    <location>
        <begin position="289"/>
        <end position="310"/>
    </location>
</feature>
<name>A0A2H0YV97_9BACT</name>
<dbReference type="InterPro" id="IPR046278">
    <property type="entry name" value="DUF6311"/>
</dbReference>
<evidence type="ECO:0000256" key="1">
    <source>
        <dbReference type="SAM" id="Phobius"/>
    </source>
</evidence>
<feature type="transmembrane region" description="Helical" evidence="1">
    <location>
        <begin position="98"/>
        <end position="121"/>
    </location>
</feature>
<feature type="transmembrane region" description="Helical" evidence="1">
    <location>
        <begin position="7"/>
        <end position="27"/>
    </location>
</feature>
<evidence type="ECO:0000313" key="4">
    <source>
        <dbReference type="Proteomes" id="UP000231542"/>
    </source>
</evidence>
<feature type="transmembrane region" description="Helical" evidence="1">
    <location>
        <begin position="128"/>
        <end position="145"/>
    </location>
</feature>
<sequence length="561" mass="65126">MNKIKENLIVIGLYFIITCIFTFPLMFHLSTYGVFDDADAYLMQWNLAQNVHKLSTNPLDLFNANYFYPHNNTLAYSEHHFLSSLLAFPIIKVFDNPLLALNLLILFSYVISGWATYLLVYRLTKNKLASFLAGLIFAFAPFRAIHFSRLHVVSTQYLPFVLLFLDKIFSEKPRTKNFAFFTLFLILQSFTSLHLTFFILVVVFFMILFNFLINHSLFNKKVIFLFLASFTVLFLINLPLILPYLQLGNVAGSNRYISIYYSPTILDYLKISPAFNYLFGYPKTLEKNLYPGFAVLLLFIISIYFLFKVIKDNRDAKLNKKLYIFFIILIVTFLLSFGPTIRFSDSDQGIVGPYLLLEKIVGGETGFRAAGRFFIVSILIMAIIIGYGMSKILSRFKSSFRKNLFVVFISLVIMCEYFIIPPFSPLRLTAQEKDRATSSVYDWIAQQPGDFAILELPIGKDPLTETRYIYFSIFHWKNLVNGYSGHYPREYFALENAMKGFPSEEALKMIEYYNPKYVIVHFDELEPPFLKIKPTDLEGMRELKSVYSTQNVSVYQFQKSE</sequence>
<feature type="domain" description="DUF6311" evidence="2">
    <location>
        <begin position="61"/>
        <end position="395"/>
    </location>
</feature>
<dbReference type="Pfam" id="PF19830">
    <property type="entry name" value="DUF6311"/>
    <property type="match status" value="1"/>
</dbReference>
<keyword evidence="1" id="KW-0812">Transmembrane</keyword>
<reference evidence="3 4" key="1">
    <citation type="submission" date="2017-09" db="EMBL/GenBank/DDBJ databases">
        <title>Depth-based differentiation of microbial function through sediment-hosted aquifers and enrichment of novel symbionts in the deep terrestrial subsurface.</title>
        <authorList>
            <person name="Probst A.J."/>
            <person name="Ladd B."/>
            <person name="Jarett J.K."/>
            <person name="Geller-Mcgrath D.E."/>
            <person name="Sieber C.M."/>
            <person name="Emerson J.B."/>
            <person name="Anantharaman K."/>
            <person name="Thomas B.C."/>
            <person name="Malmstrom R."/>
            <person name="Stieglmeier M."/>
            <person name="Klingl A."/>
            <person name="Woyke T."/>
            <person name="Ryan C.M."/>
            <person name="Banfield J.F."/>
        </authorList>
    </citation>
    <scope>NUCLEOTIDE SEQUENCE [LARGE SCALE GENOMIC DNA]</scope>
    <source>
        <strain evidence="3">CG08_land_8_20_14_0_20_40_16</strain>
    </source>
</reference>
<gene>
    <name evidence="3" type="ORF">COT24_03690</name>
</gene>
<evidence type="ECO:0000259" key="2">
    <source>
        <dbReference type="Pfam" id="PF19830"/>
    </source>
</evidence>
<comment type="caution">
    <text evidence="3">The sequence shown here is derived from an EMBL/GenBank/DDBJ whole genome shotgun (WGS) entry which is preliminary data.</text>
</comment>
<feature type="transmembrane region" description="Helical" evidence="1">
    <location>
        <begin position="178"/>
        <end position="211"/>
    </location>
</feature>
<feature type="transmembrane region" description="Helical" evidence="1">
    <location>
        <begin position="402"/>
        <end position="420"/>
    </location>
</feature>